<accession>A0A5C6CYR3</accession>
<proteinExistence type="inferred from homology"/>
<dbReference type="PANTHER" id="PTHR33653:SF1">
    <property type="entry name" value="RIBONUCLEASE VAPC2"/>
    <property type="match status" value="1"/>
</dbReference>
<dbReference type="Gene3D" id="3.40.50.1010">
    <property type="entry name" value="5'-nuclease"/>
    <property type="match status" value="1"/>
</dbReference>
<dbReference type="InterPro" id="IPR050556">
    <property type="entry name" value="Type_II_TA_system_RNase"/>
</dbReference>
<dbReference type="SUPFAM" id="SSF88723">
    <property type="entry name" value="PIN domain-like"/>
    <property type="match status" value="1"/>
</dbReference>
<dbReference type="Pfam" id="PF01850">
    <property type="entry name" value="PIN"/>
    <property type="match status" value="1"/>
</dbReference>
<keyword evidence="10" id="KW-1185">Reference proteome</keyword>
<organism evidence="9 10">
    <name type="scientific">Bythopirellula polymerisocia</name>
    <dbReference type="NCBI Taxonomy" id="2528003"/>
    <lineage>
        <taxon>Bacteria</taxon>
        <taxon>Pseudomonadati</taxon>
        <taxon>Planctomycetota</taxon>
        <taxon>Planctomycetia</taxon>
        <taxon>Pirellulales</taxon>
        <taxon>Lacipirellulaceae</taxon>
        <taxon>Bythopirellula</taxon>
    </lineage>
</organism>
<keyword evidence="3" id="KW-0540">Nuclease</keyword>
<comment type="cofactor">
    <cofactor evidence="1">
        <name>Mg(2+)</name>
        <dbReference type="ChEBI" id="CHEBI:18420"/>
    </cofactor>
</comment>
<keyword evidence="5 9" id="KW-0378">Hydrolase</keyword>
<gene>
    <name evidence="9" type="primary">fitB</name>
    <name evidence="9" type="ORF">Pla144_04890</name>
</gene>
<evidence type="ECO:0000256" key="6">
    <source>
        <dbReference type="ARBA" id="ARBA00022842"/>
    </source>
</evidence>
<name>A0A5C6CYR3_9BACT</name>
<dbReference type="Proteomes" id="UP000318437">
    <property type="component" value="Unassembled WGS sequence"/>
</dbReference>
<evidence type="ECO:0000313" key="10">
    <source>
        <dbReference type="Proteomes" id="UP000318437"/>
    </source>
</evidence>
<evidence type="ECO:0000256" key="4">
    <source>
        <dbReference type="ARBA" id="ARBA00022723"/>
    </source>
</evidence>
<evidence type="ECO:0000259" key="8">
    <source>
        <dbReference type="Pfam" id="PF01850"/>
    </source>
</evidence>
<evidence type="ECO:0000313" key="9">
    <source>
        <dbReference type="EMBL" id="TWU29710.1"/>
    </source>
</evidence>
<keyword evidence="2" id="KW-1277">Toxin-antitoxin system</keyword>
<evidence type="ECO:0000256" key="7">
    <source>
        <dbReference type="ARBA" id="ARBA00038093"/>
    </source>
</evidence>
<dbReference type="EMBL" id="SJPS01000001">
    <property type="protein sequence ID" value="TWU29710.1"/>
    <property type="molecule type" value="Genomic_DNA"/>
</dbReference>
<dbReference type="GO" id="GO:0004518">
    <property type="term" value="F:nuclease activity"/>
    <property type="evidence" value="ECO:0007669"/>
    <property type="project" value="UniProtKB-KW"/>
</dbReference>
<keyword evidence="4" id="KW-0479">Metal-binding</keyword>
<dbReference type="AlphaFoldDB" id="A0A5C6CYR3"/>
<dbReference type="PANTHER" id="PTHR33653">
    <property type="entry name" value="RIBONUCLEASE VAPC2"/>
    <property type="match status" value="1"/>
</dbReference>
<dbReference type="GO" id="GO:0046872">
    <property type="term" value="F:metal ion binding"/>
    <property type="evidence" value="ECO:0007669"/>
    <property type="project" value="UniProtKB-KW"/>
</dbReference>
<reference evidence="9 10" key="1">
    <citation type="submission" date="2019-02" db="EMBL/GenBank/DDBJ databases">
        <title>Deep-cultivation of Planctomycetes and their phenomic and genomic characterization uncovers novel biology.</title>
        <authorList>
            <person name="Wiegand S."/>
            <person name="Jogler M."/>
            <person name="Boedeker C."/>
            <person name="Pinto D."/>
            <person name="Vollmers J."/>
            <person name="Rivas-Marin E."/>
            <person name="Kohn T."/>
            <person name="Peeters S.H."/>
            <person name="Heuer A."/>
            <person name="Rast P."/>
            <person name="Oberbeckmann S."/>
            <person name="Bunk B."/>
            <person name="Jeske O."/>
            <person name="Meyerdierks A."/>
            <person name="Storesund J.E."/>
            <person name="Kallscheuer N."/>
            <person name="Luecker S."/>
            <person name="Lage O.M."/>
            <person name="Pohl T."/>
            <person name="Merkel B.J."/>
            <person name="Hornburger P."/>
            <person name="Mueller R.-W."/>
            <person name="Bruemmer F."/>
            <person name="Labrenz M."/>
            <person name="Spormann A.M."/>
            <person name="Op Den Camp H."/>
            <person name="Overmann J."/>
            <person name="Amann R."/>
            <person name="Jetten M.S.M."/>
            <person name="Mascher T."/>
            <person name="Medema M.H."/>
            <person name="Devos D.P."/>
            <person name="Kaster A.-K."/>
            <person name="Ovreas L."/>
            <person name="Rohde M."/>
            <person name="Galperin M.Y."/>
            <person name="Jogler C."/>
        </authorList>
    </citation>
    <scope>NUCLEOTIDE SEQUENCE [LARGE SCALE GENOMIC DNA]</scope>
    <source>
        <strain evidence="9 10">Pla144</strain>
    </source>
</reference>
<dbReference type="GO" id="GO:0016787">
    <property type="term" value="F:hydrolase activity"/>
    <property type="evidence" value="ECO:0007669"/>
    <property type="project" value="UniProtKB-KW"/>
</dbReference>
<evidence type="ECO:0000256" key="5">
    <source>
        <dbReference type="ARBA" id="ARBA00022801"/>
    </source>
</evidence>
<dbReference type="InterPro" id="IPR029060">
    <property type="entry name" value="PIN-like_dom_sf"/>
</dbReference>
<dbReference type="InterPro" id="IPR002716">
    <property type="entry name" value="PIN_dom"/>
</dbReference>
<evidence type="ECO:0000256" key="2">
    <source>
        <dbReference type="ARBA" id="ARBA00022649"/>
    </source>
</evidence>
<evidence type="ECO:0000256" key="3">
    <source>
        <dbReference type="ARBA" id="ARBA00022722"/>
    </source>
</evidence>
<dbReference type="RefSeq" id="WP_146447696.1">
    <property type="nucleotide sequence ID" value="NZ_SJPS01000001.1"/>
</dbReference>
<keyword evidence="6" id="KW-0460">Magnesium</keyword>
<dbReference type="OrthoDB" id="9815354at2"/>
<feature type="domain" description="PIN" evidence="8">
    <location>
        <begin position="3"/>
        <end position="119"/>
    </location>
</feature>
<dbReference type="EC" id="3.1.-.-" evidence="9"/>
<comment type="similarity">
    <text evidence="7">Belongs to the PINc/VapC protein family.</text>
</comment>
<comment type="caution">
    <text evidence="9">The sequence shown here is derived from an EMBL/GenBank/DDBJ whole genome shotgun (WGS) entry which is preliminary data.</text>
</comment>
<evidence type="ECO:0000256" key="1">
    <source>
        <dbReference type="ARBA" id="ARBA00001946"/>
    </source>
</evidence>
<sequence>MKYLVDSNVLSESTKPDARPEVDRWLLHHDRDLVVNPIILGELQIGILQLPAGRRRKRLTDWFAAGISRLARVDFDAQTAGHWAQLVAELRRKGRAMPIKDSLIAASALQYGFTVATRNFADYRYAGVKLVNPFSED</sequence>
<protein>
    <submittedName>
        <fullName evidence="9">Toxin FitB</fullName>
        <ecNumber evidence="9">3.1.-.-</ecNumber>
    </submittedName>
</protein>